<accession>A0ACB8C8S5</accession>
<name>A0ACB8C8S5_DERSI</name>
<reference evidence="1" key="1">
    <citation type="submission" date="2020-05" db="EMBL/GenBank/DDBJ databases">
        <title>Large-scale comparative analyses of tick genomes elucidate their genetic diversity and vector capacities.</title>
        <authorList>
            <person name="Jia N."/>
            <person name="Wang J."/>
            <person name="Shi W."/>
            <person name="Du L."/>
            <person name="Sun Y."/>
            <person name="Zhan W."/>
            <person name="Jiang J."/>
            <person name="Wang Q."/>
            <person name="Zhang B."/>
            <person name="Ji P."/>
            <person name="Sakyi L.B."/>
            <person name="Cui X."/>
            <person name="Yuan T."/>
            <person name="Jiang B."/>
            <person name="Yang W."/>
            <person name="Lam T.T.-Y."/>
            <person name="Chang Q."/>
            <person name="Ding S."/>
            <person name="Wang X."/>
            <person name="Zhu J."/>
            <person name="Ruan X."/>
            <person name="Zhao L."/>
            <person name="Wei J."/>
            <person name="Que T."/>
            <person name="Du C."/>
            <person name="Cheng J."/>
            <person name="Dai P."/>
            <person name="Han X."/>
            <person name="Huang E."/>
            <person name="Gao Y."/>
            <person name="Liu J."/>
            <person name="Shao H."/>
            <person name="Ye R."/>
            <person name="Li L."/>
            <person name="Wei W."/>
            <person name="Wang X."/>
            <person name="Wang C."/>
            <person name="Yang T."/>
            <person name="Huo Q."/>
            <person name="Li W."/>
            <person name="Guo W."/>
            <person name="Chen H."/>
            <person name="Zhou L."/>
            <person name="Ni X."/>
            <person name="Tian J."/>
            <person name="Zhou Y."/>
            <person name="Sheng Y."/>
            <person name="Liu T."/>
            <person name="Pan Y."/>
            <person name="Xia L."/>
            <person name="Li J."/>
            <person name="Zhao F."/>
            <person name="Cao W."/>
        </authorList>
    </citation>
    <scope>NUCLEOTIDE SEQUENCE</scope>
    <source>
        <strain evidence="1">Dsil-2018</strain>
    </source>
</reference>
<organism evidence="1 2">
    <name type="scientific">Dermacentor silvarum</name>
    <name type="common">Tick</name>
    <dbReference type="NCBI Taxonomy" id="543639"/>
    <lineage>
        <taxon>Eukaryota</taxon>
        <taxon>Metazoa</taxon>
        <taxon>Ecdysozoa</taxon>
        <taxon>Arthropoda</taxon>
        <taxon>Chelicerata</taxon>
        <taxon>Arachnida</taxon>
        <taxon>Acari</taxon>
        <taxon>Parasitiformes</taxon>
        <taxon>Ixodida</taxon>
        <taxon>Ixodoidea</taxon>
        <taxon>Ixodidae</taxon>
        <taxon>Rhipicephalinae</taxon>
        <taxon>Dermacentor</taxon>
    </lineage>
</organism>
<comment type="caution">
    <text evidence="1">The sequence shown here is derived from an EMBL/GenBank/DDBJ whole genome shotgun (WGS) entry which is preliminary data.</text>
</comment>
<gene>
    <name evidence="1" type="ORF">HPB49_009974</name>
</gene>
<protein>
    <submittedName>
        <fullName evidence="1">Uncharacterized protein</fullName>
    </submittedName>
</protein>
<keyword evidence="2" id="KW-1185">Reference proteome</keyword>
<proteinExistence type="predicted"/>
<sequence>MYFAFPHTLRCCETECRDSYGDATWTSRRQSLVRHLEQEHAIRITTGCNKCSLCGEEFSLHPSGQAYFANGSMEAPNTLARHQCAHCVASLPSARDLANHTHWHAKQDAMVRQASPRASPALALPAASSDVQASPSEEQQASPFRSLRPSVPDPSSGEHPTPPSTDTLLPPLPDTPGSATGEVPGPTDSAARDLDQIAPDDVDDGPPSTDISDTGSLLPDQSSTLRSLTREPLAPEGRERAVQVCCEAMGIVVTTVKLPPVLCFILSRHGGQPVTHGNELRSLERSKPSGSFQPVFRKKLIVFLADGLRWDYVDRADYPGFRLLEKLGVRAERLLPVFPSVSYPNWYSLATGLYTEDHGILGNYMYDAKTNSYFTMSSPESFHPRWWTRAEPLWTRALRRNRTVAMFWWDGCQVSINGTRPQSCTPYGGYSTEIDHLMNQRIGEAVNAFKTGRLDLAMFYYEGPDAEGHRNGPDSEGIEDAVRKVDRYLWNLQMGLQREGLLEEVNIVVVSDHGMTRTSPESTHHIDMDALVNERDVHIMLDKGPFAMLHPKPGREHEVLKSLLMKKPKGLNVFTKDNIPDEWHFRNNELVAPIVLLAQEAIHAGIGGPSLIRMVDVYNLMCYMLGMDPAPNSGSWKHVMRFVFNDDDLGPVRVFSCGDHTVLVSVAPFSETSL</sequence>
<dbReference type="Proteomes" id="UP000821865">
    <property type="component" value="Chromosome 8"/>
</dbReference>
<evidence type="ECO:0000313" key="1">
    <source>
        <dbReference type="EMBL" id="KAH7937279.1"/>
    </source>
</evidence>
<evidence type="ECO:0000313" key="2">
    <source>
        <dbReference type="Proteomes" id="UP000821865"/>
    </source>
</evidence>
<dbReference type="EMBL" id="CM023477">
    <property type="protein sequence ID" value="KAH7937279.1"/>
    <property type="molecule type" value="Genomic_DNA"/>
</dbReference>